<evidence type="ECO:0000256" key="2">
    <source>
        <dbReference type="PROSITE-ProRule" id="PRU00591"/>
    </source>
</evidence>
<dbReference type="InterPro" id="IPR039564">
    <property type="entry name" value="Peptidase_C39-like"/>
</dbReference>
<feature type="region of interest" description="Disordered" evidence="3">
    <location>
        <begin position="27"/>
        <end position="101"/>
    </location>
</feature>
<feature type="compositionally biased region" description="Low complexity" evidence="3">
    <location>
        <begin position="30"/>
        <end position="90"/>
    </location>
</feature>
<keyword evidence="7" id="KW-1185">Reference proteome</keyword>
<organism evidence="6 7">
    <name type="scientific">Lactobacillus ultunensis DSM 16047</name>
    <dbReference type="NCBI Taxonomy" id="525365"/>
    <lineage>
        <taxon>Bacteria</taxon>
        <taxon>Bacillati</taxon>
        <taxon>Bacillota</taxon>
        <taxon>Bacilli</taxon>
        <taxon>Lactobacillales</taxon>
        <taxon>Lactobacillaceae</taxon>
        <taxon>Lactobacillus</taxon>
    </lineage>
</organism>
<dbReference type="HOGENOM" id="CLU_067297_2_0_9"/>
<comment type="caution">
    <text evidence="6">The sequence shown here is derived from an EMBL/GenBank/DDBJ whole genome shotgun (WGS) entry which is preliminary data.</text>
</comment>
<evidence type="ECO:0000313" key="7">
    <source>
        <dbReference type="Proteomes" id="UP000005583"/>
    </source>
</evidence>
<gene>
    <name evidence="6" type="ORF">HMPREF0548_1109</name>
</gene>
<dbReference type="STRING" id="525365.HMPREF0548_1109"/>
<feature type="signal peptide" evidence="4">
    <location>
        <begin position="1"/>
        <end position="27"/>
    </location>
</feature>
<feature type="chain" id="PRO_5009949982" evidence="4">
    <location>
        <begin position="28"/>
        <end position="341"/>
    </location>
</feature>
<dbReference type="Pfam" id="PF13529">
    <property type="entry name" value="Peptidase_C39_2"/>
    <property type="match status" value="1"/>
</dbReference>
<dbReference type="PANTHER" id="PTHR37806:SF1">
    <property type="entry name" value="PEPTIDASE C39-LIKE DOMAIN-CONTAINING PROTEIN"/>
    <property type="match status" value="1"/>
</dbReference>
<dbReference type="Gene3D" id="2.10.270.10">
    <property type="entry name" value="Cholin Binding"/>
    <property type="match status" value="1"/>
</dbReference>
<evidence type="ECO:0000256" key="4">
    <source>
        <dbReference type="SAM" id="SignalP"/>
    </source>
</evidence>
<dbReference type="PROSITE" id="PS51170">
    <property type="entry name" value="CW"/>
    <property type="match status" value="1"/>
</dbReference>
<evidence type="ECO:0000256" key="3">
    <source>
        <dbReference type="SAM" id="MobiDB-lite"/>
    </source>
</evidence>
<dbReference type="eggNOG" id="COG4990">
    <property type="taxonomic scope" value="Bacteria"/>
</dbReference>
<sequence>MKRNKLIFVGTLLCAGFLFTNSQIAKADTTDSSDQSSTVTTTTTNNTDNSSSINSQQNQDQKNSDQTSQNNQSDQQSQQNNTTDQNQSNQKKTENQTKNGWTVQNGKNYYLVDSKPVKGMKKISQNWYLFDKNGVMLKDVRRIPNKTVYGYFDQNGKRRFKNTSTKRAYYWINKSGTITGIKNHAKTICQRPQMPTGCEITAVTMMINFAGKHITKDEAAKVMPRSLNPNKGFIGSPYRKFPLGFWVAPNGVKPVVQHYLGTAVNMTNCSIAAIKRKLIRSHLVVAWVGWFDHFSNHAIALTGYHGNTLYYNDPWTGTKRSMSIATFKRHWALDGHRALSY</sequence>
<accession>C2EN63</accession>
<dbReference type="AlphaFoldDB" id="C2EN63"/>
<name>C2EN63_9LACO</name>
<dbReference type="Gene3D" id="3.90.70.10">
    <property type="entry name" value="Cysteine proteinases"/>
    <property type="match status" value="1"/>
</dbReference>
<dbReference type="Proteomes" id="UP000005583">
    <property type="component" value="Unassembled WGS sequence"/>
</dbReference>
<evidence type="ECO:0000259" key="5">
    <source>
        <dbReference type="Pfam" id="PF13529"/>
    </source>
</evidence>
<proteinExistence type="predicted"/>
<feature type="domain" description="Peptidase C39-like" evidence="5">
    <location>
        <begin position="188"/>
        <end position="315"/>
    </location>
</feature>
<reference evidence="6 7" key="1">
    <citation type="submission" date="2009-01" db="EMBL/GenBank/DDBJ databases">
        <authorList>
            <person name="Qin X."/>
            <person name="Bachman B."/>
            <person name="Battles P."/>
            <person name="Bell A."/>
            <person name="Bess C."/>
            <person name="Bickham C."/>
            <person name="Chaboub L."/>
            <person name="Chen D."/>
            <person name="Coyle M."/>
            <person name="Deiros D.R."/>
            <person name="Dinh H."/>
            <person name="Forbes L."/>
            <person name="Fowler G."/>
            <person name="Francisco L."/>
            <person name="Fu Q."/>
            <person name="Gubbala S."/>
            <person name="Hale W."/>
            <person name="Han Y."/>
            <person name="Hemphill L."/>
            <person name="Highlander S.K."/>
            <person name="Hirani K."/>
            <person name="Hogues M."/>
            <person name="Jackson L."/>
            <person name="Jakkamsetti A."/>
            <person name="Javaid M."/>
            <person name="Jiang H."/>
            <person name="Korchina V."/>
            <person name="Kovar C."/>
            <person name="Lara F."/>
            <person name="Lee S."/>
            <person name="Mata R."/>
            <person name="Mathew T."/>
            <person name="Moen C."/>
            <person name="Morales K."/>
            <person name="Munidasa M."/>
            <person name="Nazareth L."/>
            <person name="Ngo R."/>
            <person name="Nguyen L."/>
            <person name="Okwuonu G."/>
            <person name="Ongeri F."/>
            <person name="Patil S."/>
            <person name="Petrosino J."/>
            <person name="Pham C."/>
            <person name="Pham P."/>
            <person name="Pu L.-L."/>
            <person name="Puazo M."/>
            <person name="Raj R."/>
            <person name="Reid J."/>
            <person name="Rouhana J."/>
            <person name="Saada N."/>
            <person name="Shang Y."/>
            <person name="Simmons D."/>
            <person name="Thornton R."/>
            <person name="Warren J."/>
            <person name="Weissenberger G."/>
            <person name="Zhang J."/>
            <person name="Zhang L."/>
            <person name="Zhou C."/>
            <person name="Zhu D."/>
            <person name="Muzny D."/>
            <person name="Worley K."/>
            <person name="Gibbs R."/>
        </authorList>
    </citation>
    <scope>NUCLEOTIDE SEQUENCE [LARGE SCALE GENOMIC DNA]</scope>
    <source>
        <strain evidence="6 7">DSM 16047</strain>
    </source>
</reference>
<dbReference type="EMBL" id="ACGU01000053">
    <property type="protein sequence ID" value="EEJ72017.1"/>
    <property type="molecule type" value="Genomic_DNA"/>
</dbReference>
<dbReference type="RefSeq" id="WP_007125637.1">
    <property type="nucleotide sequence ID" value="NZ_AZFO01000036.1"/>
</dbReference>
<protein>
    <submittedName>
        <fullName evidence="6">Cell wall-binding repeat protein</fullName>
    </submittedName>
</protein>
<evidence type="ECO:0000313" key="6">
    <source>
        <dbReference type="EMBL" id="EEJ72017.1"/>
    </source>
</evidence>
<dbReference type="PANTHER" id="PTHR37806">
    <property type="entry name" value="LMO0724 PROTEIN"/>
    <property type="match status" value="1"/>
</dbReference>
<dbReference type="SUPFAM" id="SSF69360">
    <property type="entry name" value="Cell wall binding repeat"/>
    <property type="match status" value="1"/>
</dbReference>
<feature type="repeat" description="Cell wall-binding" evidence="2">
    <location>
        <begin position="117"/>
        <end position="136"/>
    </location>
</feature>
<evidence type="ECO:0000256" key="1">
    <source>
        <dbReference type="ARBA" id="ARBA00022737"/>
    </source>
</evidence>
<keyword evidence="4" id="KW-0732">Signal</keyword>
<keyword evidence="1" id="KW-0677">Repeat</keyword>
<dbReference type="InterPro" id="IPR018337">
    <property type="entry name" value="Cell_wall/Cho-bd_repeat"/>
</dbReference>
<dbReference type="PATRIC" id="fig|525365.8.peg.1364"/>